<proteinExistence type="predicted"/>
<name>A0A5M9ZHC2_9BIFI</name>
<organism evidence="2 3">
    <name type="scientific">Bifidobacterium myosotis</name>
    <dbReference type="NCBI Taxonomy" id="1630166"/>
    <lineage>
        <taxon>Bacteria</taxon>
        <taxon>Bacillati</taxon>
        <taxon>Actinomycetota</taxon>
        <taxon>Actinomycetes</taxon>
        <taxon>Bifidobacteriales</taxon>
        <taxon>Bifidobacteriaceae</taxon>
        <taxon>Bifidobacterium</taxon>
    </lineage>
</organism>
<evidence type="ECO:0000313" key="3">
    <source>
        <dbReference type="Proteomes" id="UP000410049"/>
    </source>
</evidence>
<sequence length="98" mass="10515">MSILQLGTDGWRAFWTSVTAPGAFGVYFIVLAIALLLGFAFNRTQSGFNIALRAIAFLLAAAMIMGVMGVLGLSMTGLNPAINWFLEQIQAPFYVPVA</sequence>
<comment type="caution">
    <text evidence="2">The sequence shown here is derived from an EMBL/GenBank/DDBJ whole genome shotgun (WGS) entry which is preliminary data.</text>
</comment>
<dbReference type="AlphaFoldDB" id="A0A5M9ZHC2"/>
<reference evidence="2 3" key="1">
    <citation type="journal article" date="2019" name="Syst. Appl. Microbiol.">
        <title>Characterization of Bifidobacterium species in feaces of the Egyptian fruit bat: Description of B. vespertilionis sp. nov. and B. rousetti sp. nov.</title>
        <authorList>
            <person name="Modesto M."/>
            <person name="Satti M."/>
            <person name="Watanabe K."/>
            <person name="Puglisi E."/>
            <person name="Morelli L."/>
            <person name="Huang C.-H."/>
            <person name="Liou J.-S."/>
            <person name="Miyashita M."/>
            <person name="Tamura T."/>
            <person name="Saito S."/>
            <person name="Mori K."/>
            <person name="Huang L."/>
            <person name="Sciavilla P."/>
            <person name="Sandri C."/>
            <person name="Spiezio C."/>
            <person name="Vitali F."/>
            <person name="Cavalieri D."/>
            <person name="Perpetuini G."/>
            <person name="Tofalo R."/>
            <person name="Bonetti A."/>
            <person name="Arita M."/>
            <person name="Mattarelli P."/>
        </authorList>
    </citation>
    <scope>NUCLEOTIDE SEQUENCE [LARGE SCALE GENOMIC DNA]</scope>
    <source>
        <strain evidence="2 3">RST17</strain>
    </source>
</reference>
<dbReference type="RefSeq" id="WP_150379864.1">
    <property type="nucleotide sequence ID" value="NZ_RZUH01000009.1"/>
</dbReference>
<dbReference type="Proteomes" id="UP000410049">
    <property type="component" value="Unassembled WGS sequence"/>
</dbReference>
<protein>
    <submittedName>
        <fullName evidence="2">Uncharacterized protein</fullName>
    </submittedName>
</protein>
<keyword evidence="1" id="KW-1133">Transmembrane helix</keyword>
<evidence type="ECO:0000256" key="1">
    <source>
        <dbReference type="SAM" id="Phobius"/>
    </source>
</evidence>
<accession>A0A5M9ZHC2</accession>
<feature type="transmembrane region" description="Helical" evidence="1">
    <location>
        <begin position="54"/>
        <end position="75"/>
    </location>
</feature>
<gene>
    <name evidence="2" type="ORF">EMO91_10260</name>
</gene>
<keyword evidence="1" id="KW-0472">Membrane</keyword>
<keyword evidence="1" id="KW-0812">Transmembrane</keyword>
<evidence type="ECO:0000313" key="2">
    <source>
        <dbReference type="EMBL" id="KAA8826908.1"/>
    </source>
</evidence>
<dbReference type="EMBL" id="RZUH01000009">
    <property type="protein sequence ID" value="KAA8826908.1"/>
    <property type="molecule type" value="Genomic_DNA"/>
</dbReference>
<feature type="transmembrane region" description="Helical" evidence="1">
    <location>
        <begin position="20"/>
        <end position="42"/>
    </location>
</feature>